<name>A0ABT4CS57_9CLOT</name>
<dbReference type="InterPro" id="IPR050484">
    <property type="entry name" value="Transf_Hexapept/Carb_Anhydrase"/>
</dbReference>
<keyword evidence="2" id="KW-1185">Reference proteome</keyword>
<gene>
    <name evidence="1" type="ORF">OXH55_14760</name>
</gene>
<evidence type="ECO:0000313" key="2">
    <source>
        <dbReference type="Proteomes" id="UP001079657"/>
    </source>
</evidence>
<dbReference type="PANTHER" id="PTHR13061">
    <property type="entry name" value="DYNACTIN SUBUNIT P25"/>
    <property type="match status" value="1"/>
</dbReference>
<dbReference type="SUPFAM" id="SSF51161">
    <property type="entry name" value="Trimeric LpxA-like enzymes"/>
    <property type="match status" value="1"/>
</dbReference>
<dbReference type="PANTHER" id="PTHR13061:SF29">
    <property type="entry name" value="GAMMA CARBONIC ANHYDRASE-LIKE 1, MITOCHONDRIAL-RELATED"/>
    <property type="match status" value="1"/>
</dbReference>
<comment type="caution">
    <text evidence="1">The sequence shown here is derived from an EMBL/GenBank/DDBJ whole genome shotgun (WGS) entry which is preliminary data.</text>
</comment>
<sequence>MMHKFNNKYPNIHEKTFLASSSDIIGDVILNEDSSVWFGAVLRGDDNQIIVGKGVNIQDNCSIHSAEKYPTKIGDYSNIGHNCVIHACKVGKECLIGMGSIILDGAEIGDNTIIGAGSLVTGGKKIPSGVLCVGSPAKVIRELTEEEKKHIMDNTNHYINLADQYK</sequence>
<dbReference type="EMBL" id="JAPQES010000005">
    <property type="protein sequence ID" value="MCY6371905.1"/>
    <property type="molecule type" value="Genomic_DNA"/>
</dbReference>
<dbReference type="InterPro" id="IPR047324">
    <property type="entry name" value="LbH_gamma_CA-like"/>
</dbReference>
<dbReference type="RefSeq" id="WP_268050803.1">
    <property type="nucleotide sequence ID" value="NZ_JAPQES010000005.1"/>
</dbReference>
<organism evidence="1 2">
    <name type="scientific">Clostridium ganghwense</name>
    <dbReference type="NCBI Taxonomy" id="312089"/>
    <lineage>
        <taxon>Bacteria</taxon>
        <taxon>Bacillati</taxon>
        <taxon>Bacillota</taxon>
        <taxon>Clostridia</taxon>
        <taxon>Eubacteriales</taxon>
        <taxon>Clostridiaceae</taxon>
        <taxon>Clostridium</taxon>
    </lineage>
</organism>
<protein>
    <submittedName>
        <fullName evidence="1">Gamma carbonic anhydrase family protein</fullName>
    </submittedName>
</protein>
<dbReference type="InterPro" id="IPR011004">
    <property type="entry name" value="Trimer_LpxA-like_sf"/>
</dbReference>
<dbReference type="Pfam" id="PF00132">
    <property type="entry name" value="Hexapep"/>
    <property type="match status" value="1"/>
</dbReference>
<reference evidence="1" key="1">
    <citation type="submission" date="2022-12" db="EMBL/GenBank/DDBJ databases">
        <authorList>
            <person name="Wang J."/>
        </authorList>
    </citation>
    <scope>NUCLEOTIDE SEQUENCE</scope>
    <source>
        <strain evidence="1">HY-42-06</strain>
    </source>
</reference>
<dbReference type="CDD" id="cd04645">
    <property type="entry name" value="LbH_gamma_CA_like"/>
    <property type="match status" value="1"/>
</dbReference>
<dbReference type="Proteomes" id="UP001079657">
    <property type="component" value="Unassembled WGS sequence"/>
</dbReference>
<dbReference type="Gene3D" id="2.160.10.10">
    <property type="entry name" value="Hexapeptide repeat proteins"/>
    <property type="match status" value="1"/>
</dbReference>
<evidence type="ECO:0000313" key="1">
    <source>
        <dbReference type="EMBL" id="MCY6371905.1"/>
    </source>
</evidence>
<proteinExistence type="predicted"/>
<accession>A0ABT4CS57</accession>
<dbReference type="InterPro" id="IPR001451">
    <property type="entry name" value="Hexapep"/>
</dbReference>